<evidence type="ECO:0000259" key="3">
    <source>
        <dbReference type="PROSITE" id="PS50977"/>
    </source>
</evidence>
<dbReference type="PRINTS" id="PR00455">
    <property type="entry name" value="HTHTETR"/>
</dbReference>
<dbReference type="InterPro" id="IPR050109">
    <property type="entry name" value="HTH-type_TetR-like_transc_reg"/>
</dbReference>
<dbReference type="Gene3D" id="1.10.357.10">
    <property type="entry name" value="Tetracycline Repressor, domain 2"/>
    <property type="match status" value="1"/>
</dbReference>
<protein>
    <submittedName>
        <fullName evidence="4">Transcriptional regulator AmtR</fullName>
    </submittedName>
</protein>
<gene>
    <name evidence="4" type="primary">amtR</name>
    <name evidence="4" type="ORF">GCM10009831_20460</name>
</gene>
<feature type="domain" description="HTH tetR-type" evidence="3">
    <location>
        <begin position="17"/>
        <end position="77"/>
    </location>
</feature>
<dbReference type="InterPro" id="IPR009057">
    <property type="entry name" value="Homeodomain-like_sf"/>
</dbReference>
<dbReference type="PANTHER" id="PTHR30055:SF226">
    <property type="entry name" value="HTH-TYPE TRANSCRIPTIONAL REGULATOR PKSA"/>
    <property type="match status" value="1"/>
</dbReference>
<organism evidence="4 5">
    <name type="scientific">Dietzia cercidiphylli</name>
    <dbReference type="NCBI Taxonomy" id="498199"/>
    <lineage>
        <taxon>Bacteria</taxon>
        <taxon>Bacillati</taxon>
        <taxon>Actinomycetota</taxon>
        <taxon>Actinomycetes</taxon>
        <taxon>Mycobacteriales</taxon>
        <taxon>Dietziaceae</taxon>
        <taxon>Dietzia</taxon>
    </lineage>
</organism>
<dbReference type="InterPro" id="IPR001647">
    <property type="entry name" value="HTH_TetR"/>
</dbReference>
<keyword evidence="1 2" id="KW-0238">DNA-binding</keyword>
<evidence type="ECO:0000256" key="2">
    <source>
        <dbReference type="PROSITE-ProRule" id="PRU00335"/>
    </source>
</evidence>
<evidence type="ECO:0000313" key="4">
    <source>
        <dbReference type="EMBL" id="GAA1710795.1"/>
    </source>
</evidence>
<accession>A0ABN2ISD5</accession>
<feature type="DNA-binding region" description="H-T-H motif" evidence="2">
    <location>
        <begin position="40"/>
        <end position="59"/>
    </location>
</feature>
<dbReference type="EMBL" id="BAAAQG010000009">
    <property type="protein sequence ID" value="GAA1710795.1"/>
    <property type="molecule type" value="Genomic_DNA"/>
</dbReference>
<dbReference type="SUPFAM" id="SSF46689">
    <property type="entry name" value="Homeodomain-like"/>
    <property type="match status" value="1"/>
</dbReference>
<proteinExistence type="predicted"/>
<dbReference type="PROSITE" id="PS50977">
    <property type="entry name" value="HTH_TETR_2"/>
    <property type="match status" value="1"/>
</dbReference>
<reference evidence="4 5" key="1">
    <citation type="journal article" date="2019" name="Int. J. Syst. Evol. Microbiol.">
        <title>The Global Catalogue of Microorganisms (GCM) 10K type strain sequencing project: providing services to taxonomists for standard genome sequencing and annotation.</title>
        <authorList>
            <consortium name="The Broad Institute Genomics Platform"/>
            <consortium name="The Broad Institute Genome Sequencing Center for Infectious Disease"/>
            <person name="Wu L."/>
            <person name="Ma J."/>
        </authorList>
    </citation>
    <scope>NUCLEOTIDE SEQUENCE [LARGE SCALE GENOMIC DNA]</scope>
    <source>
        <strain evidence="4 5">JCM 16002</strain>
    </source>
</reference>
<dbReference type="Pfam" id="PF00440">
    <property type="entry name" value="TetR_N"/>
    <property type="match status" value="1"/>
</dbReference>
<dbReference type="Proteomes" id="UP001500383">
    <property type="component" value="Unassembled WGS sequence"/>
</dbReference>
<sequence length="197" mass="21411">MSSPGRPRLVGRRRPGATPADEILDAAAELFTTRGYTATSTRAIADAVGIRQASLYTHFPTKAAMLISLLDSTVRPTLESARGLLDASRDPGESLLALATIDVEWLLASRWNIGMLYVLPELAGEDFEGFRAARSELRGIYRQLVARCRPDLDPGDPDLDLPFRVVESVIPHRQDHPGVVIDAARWAVAATRVIGIG</sequence>
<evidence type="ECO:0000313" key="5">
    <source>
        <dbReference type="Proteomes" id="UP001500383"/>
    </source>
</evidence>
<keyword evidence="5" id="KW-1185">Reference proteome</keyword>
<dbReference type="PANTHER" id="PTHR30055">
    <property type="entry name" value="HTH-TYPE TRANSCRIPTIONAL REGULATOR RUTR"/>
    <property type="match status" value="1"/>
</dbReference>
<name>A0ABN2ISD5_9ACTN</name>
<evidence type="ECO:0000256" key="1">
    <source>
        <dbReference type="ARBA" id="ARBA00023125"/>
    </source>
</evidence>
<dbReference type="RefSeq" id="WP_182658863.1">
    <property type="nucleotide sequence ID" value="NZ_BAAAQG010000009.1"/>
</dbReference>
<comment type="caution">
    <text evidence="4">The sequence shown here is derived from an EMBL/GenBank/DDBJ whole genome shotgun (WGS) entry which is preliminary data.</text>
</comment>